<sequence length="135" mass="14420">MSAALAASPPVAVSTARGTRVRIGGALLVGALAAGISMLVIAIGDRSCQTARATVRDIGEHWELLDPRGIAPGGSELGEYRARSQRLQGYAARVGEPVLKSQLEHIAALSARRSHDRGAGTNTGEFRRWRRKRPR</sequence>
<dbReference type="EMBL" id="LDPU01000001">
    <property type="protein sequence ID" value="KLO53252.1"/>
    <property type="molecule type" value="Genomic_DNA"/>
</dbReference>
<protein>
    <submittedName>
        <fullName evidence="3">Uncharacterized protein</fullName>
    </submittedName>
</protein>
<keyword evidence="4" id="KW-1185">Reference proteome</keyword>
<proteinExistence type="predicted"/>
<organism evidence="3 4">
    <name type="scientific">Mycolicibacterium senegalense</name>
    <dbReference type="NCBI Taxonomy" id="1796"/>
    <lineage>
        <taxon>Bacteria</taxon>
        <taxon>Bacillati</taxon>
        <taxon>Actinomycetota</taxon>
        <taxon>Actinomycetes</taxon>
        <taxon>Mycobacteriales</taxon>
        <taxon>Mycobacteriaceae</taxon>
        <taxon>Mycolicibacterium</taxon>
    </lineage>
</organism>
<evidence type="ECO:0000256" key="2">
    <source>
        <dbReference type="SAM" id="Phobius"/>
    </source>
</evidence>
<evidence type="ECO:0000313" key="3">
    <source>
        <dbReference type="EMBL" id="KLO53252.1"/>
    </source>
</evidence>
<name>A0ABR5FZ90_9MYCO</name>
<dbReference type="Proteomes" id="UP000036499">
    <property type="component" value="Unassembled WGS sequence"/>
</dbReference>
<evidence type="ECO:0000313" key="4">
    <source>
        <dbReference type="Proteomes" id="UP000036499"/>
    </source>
</evidence>
<feature type="region of interest" description="Disordered" evidence="1">
    <location>
        <begin position="110"/>
        <end position="135"/>
    </location>
</feature>
<accession>A0ABR5FZ90</accession>
<feature type="transmembrane region" description="Helical" evidence="2">
    <location>
        <begin position="23"/>
        <end position="43"/>
    </location>
</feature>
<keyword evidence="2" id="KW-0472">Membrane</keyword>
<gene>
    <name evidence="3" type="ORF">ABW05_18880</name>
</gene>
<keyword evidence="2" id="KW-0812">Transmembrane</keyword>
<keyword evidence="2" id="KW-1133">Transmembrane helix</keyword>
<evidence type="ECO:0000256" key="1">
    <source>
        <dbReference type="SAM" id="MobiDB-lite"/>
    </source>
</evidence>
<comment type="caution">
    <text evidence="3">The sequence shown here is derived from an EMBL/GenBank/DDBJ whole genome shotgun (WGS) entry which is preliminary data.</text>
</comment>
<reference evidence="3 4" key="1">
    <citation type="submission" date="2015-05" db="EMBL/GenBank/DDBJ databases">
        <title>Genome sequence of Mycobacterium senegalense.</title>
        <authorList>
            <person name="Greninger A.L."/>
            <person name="Miller S."/>
        </authorList>
    </citation>
    <scope>NUCLEOTIDE SEQUENCE [LARGE SCALE GENOMIC DNA]</scope>
    <source>
        <strain evidence="3 4">CK2</strain>
    </source>
</reference>